<protein>
    <submittedName>
        <fullName evidence="1">DNA-binding transcriptional MerR regulator</fullName>
    </submittedName>
</protein>
<reference evidence="1 2" key="1">
    <citation type="submission" date="2023-07" db="EMBL/GenBank/DDBJ databases">
        <title>Genomic Encyclopedia of Type Strains, Phase IV (KMG-IV): sequencing the most valuable type-strain genomes for metagenomic binning, comparative biology and taxonomic classification.</title>
        <authorList>
            <person name="Goeker M."/>
        </authorList>
    </citation>
    <scope>NUCLEOTIDE SEQUENCE [LARGE SCALE GENOMIC DNA]</scope>
    <source>
        <strain evidence="1 2">DSM 16980</strain>
    </source>
</reference>
<dbReference type="InterPro" id="IPR009061">
    <property type="entry name" value="DNA-bd_dom_put_sf"/>
</dbReference>
<dbReference type="SUPFAM" id="SSF46955">
    <property type="entry name" value="Putative DNA-binding domain"/>
    <property type="match status" value="1"/>
</dbReference>
<dbReference type="RefSeq" id="WP_196604537.1">
    <property type="nucleotide sequence ID" value="NZ_CP116940.1"/>
</dbReference>
<sequence>MNREAVHKKYSIPFEVLKKYESSSIAKVQSEGAATIYDDYALKELSFIMSLLDFGFSWDEIMSYMKMKKDSKYCHCMDLLNEKRNDMLEEIHKKEQMISRIDYLKYEMKKDLDDTKG</sequence>
<evidence type="ECO:0000313" key="1">
    <source>
        <dbReference type="EMBL" id="MDQ0204746.1"/>
    </source>
</evidence>
<organism evidence="1 2">
    <name type="scientific">Pectinatus haikarae</name>
    <dbReference type="NCBI Taxonomy" id="349096"/>
    <lineage>
        <taxon>Bacteria</taxon>
        <taxon>Bacillati</taxon>
        <taxon>Bacillota</taxon>
        <taxon>Negativicutes</taxon>
        <taxon>Selenomonadales</taxon>
        <taxon>Selenomonadaceae</taxon>
        <taxon>Pectinatus</taxon>
    </lineage>
</organism>
<gene>
    <name evidence="1" type="ORF">J2S01_002478</name>
</gene>
<dbReference type="GO" id="GO:0003677">
    <property type="term" value="F:DNA binding"/>
    <property type="evidence" value="ECO:0007669"/>
    <property type="project" value="UniProtKB-KW"/>
</dbReference>
<accession>A0ABT9YAI7</accession>
<dbReference type="EMBL" id="JAUSUE010000020">
    <property type="protein sequence ID" value="MDQ0204746.1"/>
    <property type="molecule type" value="Genomic_DNA"/>
</dbReference>
<proteinExistence type="predicted"/>
<evidence type="ECO:0000313" key="2">
    <source>
        <dbReference type="Proteomes" id="UP001239167"/>
    </source>
</evidence>
<name>A0ABT9YAI7_9FIRM</name>
<comment type="caution">
    <text evidence="1">The sequence shown here is derived from an EMBL/GenBank/DDBJ whole genome shotgun (WGS) entry which is preliminary data.</text>
</comment>
<keyword evidence="1" id="KW-0238">DNA-binding</keyword>
<keyword evidence="2" id="KW-1185">Reference proteome</keyword>
<dbReference type="Gene3D" id="1.10.1660.10">
    <property type="match status" value="1"/>
</dbReference>
<dbReference type="Proteomes" id="UP001239167">
    <property type="component" value="Unassembled WGS sequence"/>
</dbReference>